<feature type="transmembrane region" description="Helical" evidence="1">
    <location>
        <begin position="221"/>
        <end position="242"/>
    </location>
</feature>
<dbReference type="InterPro" id="IPR038731">
    <property type="entry name" value="RgtA/B/C-like"/>
</dbReference>
<keyword evidence="1" id="KW-1133">Transmembrane helix</keyword>
<dbReference type="RefSeq" id="WP_227307726.1">
    <property type="nucleotide sequence ID" value="NZ_JAESVA010000004.1"/>
</dbReference>
<accession>A0A963Z1K4</accession>
<feature type="transmembrane region" description="Helical" evidence="1">
    <location>
        <begin position="181"/>
        <end position="214"/>
    </location>
</feature>
<sequence length="498" mass="54492">MPSLDLSGKGAESPLSVAKAGALWTVVITAMACCVIATAWFPLLNIGAFPSNNYNEGWNAYRQWMTVEGQPLYGNHPTLWTTNYPFLSFHIIGLLGGVKQHMVLAGRIVCLVSLMMTSGLVGGIVRIVTGSRAGALYAGLCLFASLASFFGVGRASNDPELLSLAVSTFGIFAYVKAPKSIFWPLLSAIAFAVSLFIKHDLIVFPFSICIHLLITRNWRGFVVFIIGGMGAAVLLLALSSYLDGPHFLAELLHPRAYSWHNLSKETLHYLVHFLIFLVIGVVVLLREKTTPFRSLLFTMLISTHIASVYFSGGDGVASNIFYPALIASLLTCVVGICRLEGQLRQNPRARKSFQAALVIATLSVIATIPSRVHGDCVAQLRLTEETKAARQATASLLSTPGAAICEDLLLCYDADKPMDLDPYYTHDQILTGQLKESTILTMLDDHRYAMIQLDGAVDAASIAHRKTVRFSGRFLHTLLSQYRPILVTQFYSVFVPRN</sequence>
<feature type="transmembrane region" description="Helical" evidence="1">
    <location>
        <begin position="108"/>
        <end position="128"/>
    </location>
</feature>
<evidence type="ECO:0000256" key="1">
    <source>
        <dbReference type="SAM" id="Phobius"/>
    </source>
</evidence>
<gene>
    <name evidence="3" type="ORF">ACELLULO517_12460</name>
</gene>
<feature type="transmembrane region" description="Helical" evidence="1">
    <location>
        <begin position="78"/>
        <end position="96"/>
    </location>
</feature>
<keyword evidence="1" id="KW-0472">Membrane</keyword>
<feature type="transmembrane region" description="Helical" evidence="1">
    <location>
        <begin position="21"/>
        <end position="43"/>
    </location>
</feature>
<feature type="transmembrane region" description="Helical" evidence="1">
    <location>
        <begin position="353"/>
        <end position="372"/>
    </location>
</feature>
<dbReference type="Pfam" id="PF13231">
    <property type="entry name" value="PMT_2"/>
    <property type="match status" value="1"/>
</dbReference>
<dbReference type="AlphaFoldDB" id="A0A963Z1K4"/>
<feature type="transmembrane region" description="Helical" evidence="1">
    <location>
        <begin position="322"/>
        <end position="341"/>
    </location>
</feature>
<feature type="domain" description="Glycosyltransferase RgtA/B/C/D-like" evidence="2">
    <location>
        <begin position="85"/>
        <end position="238"/>
    </location>
</feature>
<keyword evidence="4" id="KW-1185">Reference proteome</keyword>
<comment type="caution">
    <text evidence="3">The sequence shown here is derived from an EMBL/GenBank/DDBJ whole genome shotgun (WGS) entry which is preliminary data.</text>
</comment>
<proteinExistence type="predicted"/>
<feature type="transmembrane region" description="Helical" evidence="1">
    <location>
        <begin position="267"/>
        <end position="285"/>
    </location>
</feature>
<feature type="transmembrane region" description="Helical" evidence="1">
    <location>
        <begin position="159"/>
        <end position="175"/>
    </location>
</feature>
<evidence type="ECO:0000259" key="2">
    <source>
        <dbReference type="Pfam" id="PF13231"/>
    </source>
</evidence>
<organism evidence="3 4">
    <name type="scientific">Acidisoma cellulosilyticum</name>
    <dbReference type="NCBI Taxonomy" id="2802395"/>
    <lineage>
        <taxon>Bacteria</taxon>
        <taxon>Pseudomonadati</taxon>
        <taxon>Pseudomonadota</taxon>
        <taxon>Alphaproteobacteria</taxon>
        <taxon>Acetobacterales</taxon>
        <taxon>Acidocellaceae</taxon>
        <taxon>Acidisoma</taxon>
    </lineage>
</organism>
<evidence type="ECO:0000313" key="3">
    <source>
        <dbReference type="EMBL" id="MCB8881050.1"/>
    </source>
</evidence>
<protein>
    <recommendedName>
        <fullName evidence="2">Glycosyltransferase RgtA/B/C/D-like domain-containing protein</fullName>
    </recommendedName>
</protein>
<reference evidence="3 4" key="1">
    <citation type="journal article" date="2021" name="Microorganisms">
        <title>Acidisoma silvae sp. nov. and Acidisomacellulosilytica sp. nov., Two Acidophilic Bacteria Isolated from Decaying Wood, Hydrolyzing Cellulose and Producing Poly-3-hydroxybutyrate.</title>
        <authorList>
            <person name="Mieszkin S."/>
            <person name="Pouder E."/>
            <person name="Uroz S."/>
            <person name="Simon-Colin C."/>
            <person name="Alain K."/>
        </authorList>
    </citation>
    <scope>NUCLEOTIDE SEQUENCE [LARGE SCALE GENOMIC DNA]</scope>
    <source>
        <strain evidence="3 4">HW T5.17</strain>
    </source>
</reference>
<dbReference type="Proteomes" id="UP000721844">
    <property type="component" value="Unassembled WGS sequence"/>
</dbReference>
<evidence type="ECO:0000313" key="4">
    <source>
        <dbReference type="Proteomes" id="UP000721844"/>
    </source>
</evidence>
<feature type="transmembrane region" description="Helical" evidence="1">
    <location>
        <begin position="134"/>
        <end position="152"/>
    </location>
</feature>
<dbReference type="EMBL" id="JAESVA010000004">
    <property type="protein sequence ID" value="MCB8881050.1"/>
    <property type="molecule type" value="Genomic_DNA"/>
</dbReference>
<name>A0A963Z1K4_9PROT</name>
<keyword evidence="1" id="KW-0812">Transmembrane</keyword>
<feature type="transmembrane region" description="Helical" evidence="1">
    <location>
        <begin position="292"/>
        <end position="310"/>
    </location>
</feature>